<proteinExistence type="inferred from homology"/>
<dbReference type="FunFam" id="3.40.190.290:FF:000012">
    <property type="entry name" value="Transcriptional regulator, LysR family"/>
    <property type="match status" value="1"/>
</dbReference>
<dbReference type="eggNOG" id="COG0583">
    <property type="taxonomic scope" value="Bacteria"/>
</dbReference>
<keyword evidence="2" id="KW-0805">Transcription regulation</keyword>
<dbReference type="Gene3D" id="3.40.190.290">
    <property type="match status" value="1"/>
</dbReference>
<dbReference type="AlphaFoldDB" id="C4LEC5"/>
<reference evidence="7" key="1">
    <citation type="submission" date="2009-05" db="EMBL/GenBank/DDBJ databases">
        <title>Complete sequence of Tolumonas auensis DSM 9187.</title>
        <authorList>
            <consortium name="US DOE Joint Genome Institute"/>
            <person name="Lucas S."/>
            <person name="Copeland A."/>
            <person name="Lapidus A."/>
            <person name="Glavina del Rio T."/>
            <person name="Tice H."/>
            <person name="Bruce D."/>
            <person name="Goodwin L."/>
            <person name="Pitluck S."/>
            <person name="Chertkov O."/>
            <person name="Brettin T."/>
            <person name="Detter J.C."/>
            <person name="Han C."/>
            <person name="Larimer F."/>
            <person name="Land M."/>
            <person name="Hauser L."/>
            <person name="Kyrpides N."/>
            <person name="Mikhailova N."/>
            <person name="Spring S."/>
            <person name="Beller H."/>
        </authorList>
    </citation>
    <scope>NUCLEOTIDE SEQUENCE [LARGE SCALE GENOMIC DNA]</scope>
    <source>
        <strain evidence="7">DSM 9187 / TA4</strain>
    </source>
</reference>
<dbReference type="STRING" id="595494.Tola_1325"/>
<dbReference type="KEGG" id="tau:Tola_1325"/>
<dbReference type="FunFam" id="1.10.10.10:FF:000001">
    <property type="entry name" value="LysR family transcriptional regulator"/>
    <property type="match status" value="1"/>
</dbReference>
<dbReference type="GO" id="GO:0043565">
    <property type="term" value="F:sequence-specific DNA binding"/>
    <property type="evidence" value="ECO:0007669"/>
    <property type="project" value="TreeGrafter"/>
</dbReference>
<dbReference type="PANTHER" id="PTHR30537">
    <property type="entry name" value="HTH-TYPE TRANSCRIPTIONAL REGULATOR"/>
    <property type="match status" value="1"/>
</dbReference>
<organism evidence="6 7">
    <name type="scientific">Tolumonas auensis (strain DSM 9187 / NBRC 110442 / TA 4)</name>
    <dbReference type="NCBI Taxonomy" id="595494"/>
    <lineage>
        <taxon>Bacteria</taxon>
        <taxon>Pseudomonadati</taxon>
        <taxon>Pseudomonadota</taxon>
        <taxon>Gammaproteobacteria</taxon>
        <taxon>Aeromonadales</taxon>
        <taxon>Aeromonadaceae</taxon>
        <taxon>Tolumonas</taxon>
    </lineage>
</organism>
<keyword evidence="4" id="KW-0804">Transcription</keyword>
<dbReference type="PANTHER" id="PTHR30537:SF1">
    <property type="entry name" value="HTH-TYPE TRANSCRIPTIONAL REGULATOR PGRR"/>
    <property type="match status" value="1"/>
</dbReference>
<sequence>MLKENLNDLQLFLVIAKAGSFTKASALLGVSPSALSHSIKALETRMGFRLFNRTTRSIALTETGEQLFGIIEPKLNELEREMQGLHESHNRLTGNIRITASEHAASAILSPLLESFIPQYPEINIEVSVNNGFVDIVNDRFDGGIRLGEYLEKDMVAVRVGPDVRMLAVASPDYFAKHPKPETPYDLQNHSCINLRLSHQGGIYTWEFEQEGKETKVKVSGQLTFNSVSLIKNAALHGLGIAYLAEDFVADDIQNGRLVSVCETWCPYFSGFHLYYPSAKQHKPAFAKFLEAIRYPASKK</sequence>
<dbReference type="GO" id="GO:0003700">
    <property type="term" value="F:DNA-binding transcription factor activity"/>
    <property type="evidence" value="ECO:0007669"/>
    <property type="project" value="InterPro"/>
</dbReference>
<feature type="domain" description="HTH lysR-type" evidence="5">
    <location>
        <begin position="4"/>
        <end position="61"/>
    </location>
</feature>
<evidence type="ECO:0000256" key="1">
    <source>
        <dbReference type="ARBA" id="ARBA00009437"/>
    </source>
</evidence>
<dbReference type="InterPro" id="IPR058163">
    <property type="entry name" value="LysR-type_TF_proteobact-type"/>
</dbReference>
<dbReference type="GO" id="GO:0006351">
    <property type="term" value="P:DNA-templated transcription"/>
    <property type="evidence" value="ECO:0007669"/>
    <property type="project" value="TreeGrafter"/>
</dbReference>
<dbReference type="Proteomes" id="UP000009073">
    <property type="component" value="Chromosome"/>
</dbReference>
<dbReference type="SUPFAM" id="SSF53850">
    <property type="entry name" value="Periplasmic binding protein-like II"/>
    <property type="match status" value="1"/>
</dbReference>
<keyword evidence="3" id="KW-0238">DNA-binding</keyword>
<dbReference type="InterPro" id="IPR036388">
    <property type="entry name" value="WH-like_DNA-bd_sf"/>
</dbReference>
<dbReference type="EMBL" id="CP001616">
    <property type="protein sequence ID" value="ACQ92942.1"/>
    <property type="molecule type" value="Genomic_DNA"/>
</dbReference>
<evidence type="ECO:0000259" key="5">
    <source>
        <dbReference type="PROSITE" id="PS50931"/>
    </source>
</evidence>
<dbReference type="PROSITE" id="PS50931">
    <property type="entry name" value="HTH_LYSR"/>
    <property type="match status" value="1"/>
</dbReference>
<evidence type="ECO:0000313" key="7">
    <source>
        <dbReference type="Proteomes" id="UP000009073"/>
    </source>
</evidence>
<comment type="similarity">
    <text evidence="1">Belongs to the LysR transcriptional regulatory family.</text>
</comment>
<dbReference type="Gene3D" id="1.10.10.10">
    <property type="entry name" value="Winged helix-like DNA-binding domain superfamily/Winged helix DNA-binding domain"/>
    <property type="match status" value="1"/>
</dbReference>
<dbReference type="HOGENOM" id="CLU_039613_16_1_6"/>
<dbReference type="RefSeq" id="WP_012729541.1">
    <property type="nucleotide sequence ID" value="NC_012691.1"/>
</dbReference>
<protein>
    <submittedName>
        <fullName evidence="6">Transcriptional regulator, LysR family</fullName>
    </submittedName>
</protein>
<dbReference type="CDD" id="cd08474">
    <property type="entry name" value="PBP2_CrgA_like_5"/>
    <property type="match status" value="1"/>
</dbReference>
<name>C4LEC5_TOLAT</name>
<dbReference type="OrthoDB" id="9786526at2"/>
<dbReference type="InterPro" id="IPR005119">
    <property type="entry name" value="LysR_subst-bd"/>
</dbReference>
<keyword evidence="7" id="KW-1185">Reference proteome</keyword>
<dbReference type="Pfam" id="PF03466">
    <property type="entry name" value="LysR_substrate"/>
    <property type="match status" value="1"/>
</dbReference>
<dbReference type="Pfam" id="PF00126">
    <property type="entry name" value="HTH_1"/>
    <property type="match status" value="1"/>
</dbReference>
<dbReference type="InterPro" id="IPR036390">
    <property type="entry name" value="WH_DNA-bd_sf"/>
</dbReference>
<evidence type="ECO:0000256" key="3">
    <source>
        <dbReference type="ARBA" id="ARBA00023125"/>
    </source>
</evidence>
<accession>C4LEC5</accession>
<evidence type="ECO:0000256" key="2">
    <source>
        <dbReference type="ARBA" id="ARBA00023015"/>
    </source>
</evidence>
<reference evidence="6 7" key="2">
    <citation type="journal article" date="2011" name="Stand. Genomic Sci.">
        <title>Complete genome sequence of Tolumonas auensis type strain (TA 4).</title>
        <authorList>
            <person name="Chertkov O."/>
            <person name="Copeland A."/>
            <person name="Lucas S."/>
            <person name="Lapidus A."/>
            <person name="Berry K.W."/>
            <person name="Detter J.C."/>
            <person name="Del Rio T.G."/>
            <person name="Hammon N."/>
            <person name="Dalin E."/>
            <person name="Tice H."/>
            <person name="Pitluck S."/>
            <person name="Richardson P."/>
            <person name="Bruce D."/>
            <person name="Goodwin L."/>
            <person name="Han C."/>
            <person name="Tapia R."/>
            <person name="Saunders E."/>
            <person name="Schmutz J."/>
            <person name="Brettin T."/>
            <person name="Larimer F."/>
            <person name="Land M."/>
            <person name="Hauser L."/>
            <person name="Spring S."/>
            <person name="Rohde M."/>
            <person name="Kyrpides N.C."/>
            <person name="Ivanova N."/>
            <person name="Goker M."/>
            <person name="Beller H.R."/>
            <person name="Klenk H.P."/>
            <person name="Woyke T."/>
        </authorList>
    </citation>
    <scope>NUCLEOTIDE SEQUENCE [LARGE SCALE GENOMIC DNA]</scope>
    <source>
        <strain evidence="7">DSM 9187 / TA4</strain>
    </source>
</reference>
<dbReference type="InterPro" id="IPR000847">
    <property type="entry name" value="LysR_HTH_N"/>
</dbReference>
<gene>
    <name evidence="6" type="ordered locus">Tola_1325</name>
</gene>
<dbReference type="SUPFAM" id="SSF46785">
    <property type="entry name" value="Winged helix' DNA-binding domain"/>
    <property type="match status" value="1"/>
</dbReference>
<evidence type="ECO:0000313" key="6">
    <source>
        <dbReference type="EMBL" id="ACQ92942.1"/>
    </source>
</evidence>
<evidence type="ECO:0000256" key="4">
    <source>
        <dbReference type="ARBA" id="ARBA00023163"/>
    </source>
</evidence>